<sequence length="145" mass="16539">MYESLKLDQQLCFEVYKASSNFTKMYSRVLSPFNLTFSQYLVLVVLWEEDHLVMKDIGDRLGLGIGTLHPIINRMIANGRLTKEQSTKDKRASVISLTESAKTDHGLIEQAIVEKLTNCNFMDVSPVTLMKNLKSLNSFFRAMDL</sequence>
<dbReference type="GO" id="GO:0003677">
    <property type="term" value="F:DNA binding"/>
    <property type="evidence" value="ECO:0007669"/>
    <property type="project" value="UniProtKB-KW"/>
</dbReference>
<evidence type="ECO:0000256" key="4">
    <source>
        <dbReference type="ARBA" id="ARBA00023125"/>
    </source>
</evidence>
<keyword evidence="5" id="KW-0804">Transcription</keyword>
<evidence type="ECO:0000256" key="5">
    <source>
        <dbReference type="ARBA" id="ARBA00023163"/>
    </source>
</evidence>
<dbReference type="Proteomes" id="UP000281498">
    <property type="component" value="Unassembled WGS sequence"/>
</dbReference>
<accession>A0A3A9KA31</accession>
<evidence type="ECO:0000313" key="8">
    <source>
        <dbReference type="Proteomes" id="UP000281498"/>
    </source>
</evidence>
<dbReference type="PROSITE" id="PS50995">
    <property type="entry name" value="HTH_MARR_2"/>
    <property type="match status" value="1"/>
</dbReference>
<dbReference type="InterPro" id="IPR000835">
    <property type="entry name" value="HTH_MarR-typ"/>
</dbReference>
<dbReference type="Pfam" id="PF22381">
    <property type="entry name" value="Staph_reg_Sar_Rot"/>
    <property type="match status" value="1"/>
</dbReference>
<reference evidence="7 8" key="1">
    <citation type="submission" date="2017-10" db="EMBL/GenBank/DDBJ databases">
        <title>Bacillus sp. nov., a halophilic bacterium isolated from a Keqin Lake.</title>
        <authorList>
            <person name="Wang H."/>
        </authorList>
    </citation>
    <scope>NUCLEOTIDE SEQUENCE [LARGE SCALE GENOMIC DNA]</scope>
    <source>
        <strain evidence="7 8">KCTC 13187</strain>
    </source>
</reference>
<organism evidence="7 8">
    <name type="scientific">Salipaludibacillus neizhouensis</name>
    <dbReference type="NCBI Taxonomy" id="885475"/>
    <lineage>
        <taxon>Bacteria</taxon>
        <taxon>Bacillati</taxon>
        <taxon>Bacillota</taxon>
        <taxon>Bacilli</taxon>
        <taxon>Bacillales</taxon>
        <taxon>Bacillaceae</taxon>
    </lineage>
</organism>
<dbReference type="InterPro" id="IPR036388">
    <property type="entry name" value="WH-like_DNA-bd_sf"/>
</dbReference>
<dbReference type="PANTHER" id="PTHR33164">
    <property type="entry name" value="TRANSCRIPTIONAL REGULATOR, MARR FAMILY"/>
    <property type="match status" value="1"/>
</dbReference>
<dbReference type="RefSeq" id="WP_110935444.1">
    <property type="nucleotide sequence ID" value="NZ_KZ614146.1"/>
</dbReference>
<protein>
    <submittedName>
        <fullName evidence="7">MarR family transcriptional regulator</fullName>
    </submittedName>
</protein>
<dbReference type="InterPro" id="IPR055166">
    <property type="entry name" value="Transc_reg_Sar_Rot_HTH"/>
</dbReference>
<keyword evidence="8" id="KW-1185">Reference proteome</keyword>
<evidence type="ECO:0000256" key="1">
    <source>
        <dbReference type="ARBA" id="ARBA00004496"/>
    </source>
</evidence>
<dbReference type="Gene3D" id="1.10.10.10">
    <property type="entry name" value="Winged helix-like DNA-binding domain superfamily/Winged helix DNA-binding domain"/>
    <property type="match status" value="1"/>
</dbReference>
<keyword evidence="4" id="KW-0238">DNA-binding</keyword>
<dbReference type="GO" id="GO:0003700">
    <property type="term" value="F:DNA-binding transcription factor activity"/>
    <property type="evidence" value="ECO:0007669"/>
    <property type="project" value="InterPro"/>
</dbReference>
<name>A0A3A9KA31_9BACI</name>
<dbReference type="GO" id="GO:0005737">
    <property type="term" value="C:cytoplasm"/>
    <property type="evidence" value="ECO:0007669"/>
    <property type="project" value="UniProtKB-SubCell"/>
</dbReference>
<feature type="domain" description="HTH marR-type" evidence="6">
    <location>
        <begin position="8"/>
        <end position="145"/>
    </location>
</feature>
<dbReference type="AlphaFoldDB" id="A0A3A9KA31"/>
<evidence type="ECO:0000259" key="6">
    <source>
        <dbReference type="PROSITE" id="PS50995"/>
    </source>
</evidence>
<comment type="subcellular location">
    <subcellularLocation>
        <location evidence="1">Cytoplasm</location>
    </subcellularLocation>
</comment>
<proteinExistence type="predicted"/>
<evidence type="ECO:0000256" key="2">
    <source>
        <dbReference type="ARBA" id="ARBA00022490"/>
    </source>
</evidence>
<dbReference type="PANTHER" id="PTHR33164:SF5">
    <property type="entry name" value="ORGANIC HYDROPEROXIDE RESISTANCE TRANSCRIPTIONAL REGULATOR"/>
    <property type="match status" value="1"/>
</dbReference>
<dbReference type="OrthoDB" id="9806864at2"/>
<dbReference type="EMBL" id="PDOE01000003">
    <property type="protein sequence ID" value="RKL67392.1"/>
    <property type="molecule type" value="Genomic_DNA"/>
</dbReference>
<comment type="caution">
    <text evidence="7">The sequence shown here is derived from an EMBL/GenBank/DDBJ whole genome shotgun (WGS) entry which is preliminary data.</text>
</comment>
<dbReference type="GO" id="GO:0006950">
    <property type="term" value="P:response to stress"/>
    <property type="evidence" value="ECO:0007669"/>
    <property type="project" value="TreeGrafter"/>
</dbReference>
<keyword evidence="2" id="KW-0963">Cytoplasm</keyword>
<dbReference type="SMART" id="SM00347">
    <property type="entry name" value="HTH_MARR"/>
    <property type="match status" value="1"/>
</dbReference>
<gene>
    <name evidence="7" type="ORF">CR203_08495</name>
</gene>
<dbReference type="InterPro" id="IPR036390">
    <property type="entry name" value="WH_DNA-bd_sf"/>
</dbReference>
<dbReference type="InterPro" id="IPR039422">
    <property type="entry name" value="MarR/SlyA-like"/>
</dbReference>
<keyword evidence="3" id="KW-0805">Transcription regulation</keyword>
<evidence type="ECO:0000256" key="3">
    <source>
        <dbReference type="ARBA" id="ARBA00023015"/>
    </source>
</evidence>
<dbReference type="SUPFAM" id="SSF46785">
    <property type="entry name" value="Winged helix' DNA-binding domain"/>
    <property type="match status" value="1"/>
</dbReference>
<evidence type="ECO:0000313" key="7">
    <source>
        <dbReference type="EMBL" id="RKL67392.1"/>
    </source>
</evidence>